<dbReference type="Proteomes" id="UP000198287">
    <property type="component" value="Unassembled WGS sequence"/>
</dbReference>
<accession>A0A226D7L0</accession>
<feature type="transmembrane region" description="Helical" evidence="1">
    <location>
        <begin position="86"/>
        <end position="106"/>
    </location>
</feature>
<comment type="caution">
    <text evidence="2">The sequence shown here is derived from an EMBL/GenBank/DDBJ whole genome shotgun (WGS) entry which is preliminary data.</text>
</comment>
<keyword evidence="3" id="KW-1185">Reference proteome</keyword>
<evidence type="ECO:0000313" key="2">
    <source>
        <dbReference type="EMBL" id="OXA41100.1"/>
    </source>
</evidence>
<proteinExistence type="predicted"/>
<feature type="transmembrane region" description="Helical" evidence="1">
    <location>
        <begin position="51"/>
        <end position="74"/>
    </location>
</feature>
<protein>
    <submittedName>
        <fullName evidence="2">Non-symbiotic hemoglobin 1</fullName>
    </submittedName>
</protein>
<name>A0A226D7L0_FOLCA</name>
<reference evidence="2 3" key="1">
    <citation type="submission" date="2015-12" db="EMBL/GenBank/DDBJ databases">
        <title>The genome of Folsomia candida.</title>
        <authorList>
            <person name="Faddeeva A."/>
            <person name="Derks M.F."/>
            <person name="Anvar Y."/>
            <person name="Smit S."/>
            <person name="Van Straalen N."/>
            <person name="Roelofs D."/>
        </authorList>
    </citation>
    <scope>NUCLEOTIDE SEQUENCE [LARGE SCALE GENOMIC DNA]</scope>
    <source>
        <strain evidence="2 3">VU population</strain>
        <tissue evidence="2">Whole body</tissue>
    </source>
</reference>
<evidence type="ECO:0000256" key="1">
    <source>
        <dbReference type="SAM" id="Phobius"/>
    </source>
</evidence>
<keyword evidence="1" id="KW-1133">Transmembrane helix</keyword>
<gene>
    <name evidence="2" type="ORF">Fcan01_24127</name>
</gene>
<keyword evidence="1" id="KW-0472">Membrane</keyword>
<evidence type="ECO:0000313" key="3">
    <source>
        <dbReference type="Proteomes" id="UP000198287"/>
    </source>
</evidence>
<organism evidence="2 3">
    <name type="scientific">Folsomia candida</name>
    <name type="common">Springtail</name>
    <dbReference type="NCBI Taxonomy" id="158441"/>
    <lineage>
        <taxon>Eukaryota</taxon>
        <taxon>Metazoa</taxon>
        <taxon>Ecdysozoa</taxon>
        <taxon>Arthropoda</taxon>
        <taxon>Hexapoda</taxon>
        <taxon>Collembola</taxon>
        <taxon>Entomobryomorpha</taxon>
        <taxon>Isotomoidea</taxon>
        <taxon>Isotomidae</taxon>
        <taxon>Proisotominae</taxon>
        <taxon>Folsomia</taxon>
    </lineage>
</organism>
<dbReference type="EMBL" id="LNIX01000030">
    <property type="protein sequence ID" value="OXA41100.1"/>
    <property type="molecule type" value="Genomic_DNA"/>
</dbReference>
<sequence>MIILLLIGITFQWIESGSFFRKYHMGTADQVGYREVQIFEKLLNSCTRDRIFLKMALLMPSLQILLSFVAISMYQSSEVGPFTAGMFLSVYLLTLAFTLQAFSAAAQVNESSLKWIESCKERKANKFQSHVILWK</sequence>
<dbReference type="AlphaFoldDB" id="A0A226D7L0"/>
<keyword evidence="1" id="KW-0812">Transmembrane</keyword>